<sequence length="359" mass="38879">MSVSSFGETTMWFFVFVIIPLSGNPASACEMTFSPPRIVVEFGSPFVANCSSSSCNNVVGMGWETPLIKGGLKKNVSSLPLNVIKVEVWDPAPMCYITFTDNAPQKLKTLQITVYQIPTRVHLNQSHWGPVSEGRLYSLQCDVDEVAPAESLSVVWYKGGKKLSEKESESEKEASSLPPKNVSLLVELEADRDDDGSEIRCEAKLNLSSDGRSPPPVRSASQKLTVIYPPTFIQPGNETLEVTSDAKITLNCTAAGNPSPTYTWHFAQFTYEKMKQLNKNESILTPEFASSGIYSCTASSPLDQKTKYFTVNVASGNRTAFAAILGGFVCLGAVLLVAGLVFVTPNGTFSFPKGNSGIL</sequence>
<dbReference type="PANTHER" id="PTHR13771">
    <property type="entry name" value="INTERCELLULAR ADHESION MOLECULE"/>
    <property type="match status" value="1"/>
</dbReference>
<dbReference type="GO" id="GO:0005178">
    <property type="term" value="F:integrin binding"/>
    <property type="evidence" value="ECO:0007669"/>
    <property type="project" value="InterPro"/>
</dbReference>
<dbReference type="Pfam" id="PF03921">
    <property type="entry name" value="ICAM_N"/>
    <property type="match status" value="1"/>
</dbReference>
<dbReference type="PANTHER" id="PTHR13771:SF9">
    <property type="entry name" value="INTERCELLULAR ADHESION MOLECULE 5"/>
    <property type="match status" value="1"/>
</dbReference>
<keyword evidence="4 13" id="KW-0732">Signal</keyword>
<evidence type="ECO:0000256" key="3">
    <source>
        <dbReference type="ARBA" id="ARBA00022692"/>
    </source>
</evidence>
<feature type="chain" id="PRO_5018648500" evidence="13">
    <location>
        <begin position="29"/>
        <end position="359"/>
    </location>
</feature>
<feature type="transmembrane region" description="Helical" evidence="12">
    <location>
        <begin position="320"/>
        <end position="343"/>
    </location>
</feature>
<keyword evidence="9" id="KW-1015">Disulfide bond</keyword>
<dbReference type="SMART" id="SM00409">
    <property type="entry name" value="IG"/>
    <property type="match status" value="2"/>
</dbReference>
<comment type="subcellular location">
    <subcellularLocation>
        <location evidence="1">Membrane</location>
        <topology evidence="1">Single-pass type I membrane protein</topology>
    </subcellularLocation>
</comment>
<dbReference type="PRINTS" id="PR01472">
    <property type="entry name" value="ICAMVCAM1"/>
</dbReference>
<evidence type="ECO:0000256" key="8">
    <source>
        <dbReference type="ARBA" id="ARBA00023136"/>
    </source>
</evidence>
<protein>
    <submittedName>
        <fullName evidence="15">Cell adhesion molecule 3-like</fullName>
    </submittedName>
</protein>
<dbReference type="InterPro" id="IPR036179">
    <property type="entry name" value="Ig-like_dom_sf"/>
</dbReference>
<dbReference type="InterPro" id="IPR007110">
    <property type="entry name" value="Ig-like_dom"/>
</dbReference>
<evidence type="ECO:0000256" key="5">
    <source>
        <dbReference type="ARBA" id="ARBA00022737"/>
    </source>
</evidence>
<evidence type="ECO:0000256" key="13">
    <source>
        <dbReference type="SAM" id="SignalP"/>
    </source>
</evidence>
<dbReference type="GeneID" id="108243671"/>
<dbReference type="KEGG" id="kmr:108243671"/>
<dbReference type="AlphaFoldDB" id="A0A3Q3B2S9"/>
<dbReference type="Ensembl" id="ENSKMAT00000023506.1">
    <property type="protein sequence ID" value="ENSKMAP00000023211.1"/>
    <property type="gene ID" value="ENSKMAG00000017231.1"/>
</dbReference>
<dbReference type="SUPFAM" id="SSF48726">
    <property type="entry name" value="Immunoglobulin"/>
    <property type="match status" value="3"/>
</dbReference>
<evidence type="ECO:0000256" key="2">
    <source>
        <dbReference type="ARBA" id="ARBA00005925"/>
    </source>
</evidence>
<evidence type="ECO:0000256" key="4">
    <source>
        <dbReference type="ARBA" id="ARBA00022729"/>
    </source>
</evidence>
<dbReference type="InterPro" id="IPR013783">
    <property type="entry name" value="Ig-like_fold"/>
</dbReference>
<feature type="domain" description="Ig-like" evidence="14">
    <location>
        <begin position="118"/>
        <end position="203"/>
    </location>
</feature>
<proteinExistence type="inferred from homology"/>
<keyword evidence="11" id="KW-0393">Immunoglobulin domain</keyword>
<dbReference type="Pfam" id="PF13927">
    <property type="entry name" value="Ig_3"/>
    <property type="match status" value="1"/>
</dbReference>
<feature type="domain" description="Ig-like" evidence="14">
    <location>
        <begin position="229"/>
        <end position="312"/>
    </location>
</feature>
<keyword evidence="16" id="KW-1185">Reference proteome</keyword>
<organism evidence="15 16">
    <name type="scientific">Kryptolebias marmoratus</name>
    <name type="common">Mangrove killifish</name>
    <name type="synonym">Rivulus marmoratus</name>
    <dbReference type="NCBI Taxonomy" id="37003"/>
    <lineage>
        <taxon>Eukaryota</taxon>
        <taxon>Metazoa</taxon>
        <taxon>Chordata</taxon>
        <taxon>Craniata</taxon>
        <taxon>Vertebrata</taxon>
        <taxon>Euteleostomi</taxon>
        <taxon>Actinopterygii</taxon>
        <taxon>Neopterygii</taxon>
        <taxon>Teleostei</taxon>
        <taxon>Neoteleostei</taxon>
        <taxon>Acanthomorphata</taxon>
        <taxon>Ovalentaria</taxon>
        <taxon>Atherinomorphae</taxon>
        <taxon>Cyprinodontiformes</taxon>
        <taxon>Rivulidae</taxon>
        <taxon>Kryptolebias</taxon>
    </lineage>
</organism>
<dbReference type="OrthoDB" id="5843397at2759"/>
<dbReference type="OMA" id="FFAFMIY"/>
<name>A0A3Q3B2S9_KRYMA</name>
<dbReference type="RefSeq" id="XP_017284764.1">
    <property type="nucleotide sequence ID" value="XM_017429275.3"/>
</dbReference>
<dbReference type="Gene3D" id="2.60.40.10">
    <property type="entry name" value="Immunoglobulins"/>
    <property type="match status" value="3"/>
</dbReference>
<evidence type="ECO:0000256" key="10">
    <source>
        <dbReference type="ARBA" id="ARBA00023180"/>
    </source>
</evidence>
<dbReference type="GeneTree" id="ENSGT00940000159005"/>
<dbReference type="SMART" id="SM00408">
    <property type="entry name" value="IGc2"/>
    <property type="match status" value="1"/>
</dbReference>
<dbReference type="InterPro" id="IPR003987">
    <property type="entry name" value="ICAM_VCAM_N"/>
</dbReference>
<evidence type="ECO:0000256" key="7">
    <source>
        <dbReference type="ARBA" id="ARBA00022989"/>
    </source>
</evidence>
<dbReference type="InterPro" id="IPR047012">
    <property type="entry name" value="ICAM_VCAM"/>
</dbReference>
<reference evidence="15" key="2">
    <citation type="submission" date="2025-09" db="UniProtKB">
        <authorList>
            <consortium name="Ensembl"/>
        </authorList>
    </citation>
    <scope>IDENTIFICATION</scope>
</reference>
<dbReference type="STRING" id="37003.ENSKMAP00000023211"/>
<evidence type="ECO:0000259" key="14">
    <source>
        <dbReference type="PROSITE" id="PS50835"/>
    </source>
</evidence>
<evidence type="ECO:0000313" key="15">
    <source>
        <dbReference type="Ensembl" id="ENSKMAP00000023211.1"/>
    </source>
</evidence>
<evidence type="ECO:0000256" key="6">
    <source>
        <dbReference type="ARBA" id="ARBA00022889"/>
    </source>
</evidence>
<dbReference type="PROSITE" id="PS50835">
    <property type="entry name" value="IG_LIKE"/>
    <property type="match status" value="2"/>
</dbReference>
<keyword evidence="5" id="KW-0677">Repeat</keyword>
<accession>A0A3Q3B2S9</accession>
<reference evidence="15" key="1">
    <citation type="submission" date="2025-08" db="UniProtKB">
        <authorList>
            <consortium name="Ensembl"/>
        </authorList>
    </citation>
    <scope>IDENTIFICATION</scope>
</reference>
<comment type="similarity">
    <text evidence="2">Belongs to the immunoglobulin superfamily. ICAM family.</text>
</comment>
<keyword evidence="8 12" id="KW-0472">Membrane</keyword>
<dbReference type="InterPro" id="IPR013768">
    <property type="entry name" value="ICAM_N"/>
</dbReference>
<dbReference type="InterPro" id="IPR003599">
    <property type="entry name" value="Ig_sub"/>
</dbReference>
<keyword evidence="6" id="KW-0130">Cell adhesion</keyword>
<evidence type="ECO:0000256" key="11">
    <source>
        <dbReference type="ARBA" id="ARBA00023319"/>
    </source>
</evidence>
<keyword evidence="7 12" id="KW-1133">Transmembrane helix</keyword>
<dbReference type="GO" id="GO:0016020">
    <property type="term" value="C:membrane"/>
    <property type="evidence" value="ECO:0007669"/>
    <property type="project" value="UniProtKB-SubCell"/>
</dbReference>
<dbReference type="Proteomes" id="UP000264800">
    <property type="component" value="Unplaced"/>
</dbReference>
<keyword evidence="3 12" id="KW-0812">Transmembrane</keyword>
<dbReference type="InterPro" id="IPR003598">
    <property type="entry name" value="Ig_sub2"/>
</dbReference>
<feature type="signal peptide" evidence="13">
    <location>
        <begin position="1"/>
        <end position="28"/>
    </location>
</feature>
<evidence type="ECO:0000256" key="1">
    <source>
        <dbReference type="ARBA" id="ARBA00004479"/>
    </source>
</evidence>
<evidence type="ECO:0000256" key="9">
    <source>
        <dbReference type="ARBA" id="ARBA00023157"/>
    </source>
</evidence>
<evidence type="ECO:0000256" key="12">
    <source>
        <dbReference type="SAM" id="Phobius"/>
    </source>
</evidence>
<keyword evidence="10" id="KW-0325">Glycoprotein</keyword>
<evidence type="ECO:0000313" key="16">
    <source>
        <dbReference type="Proteomes" id="UP000264800"/>
    </source>
</evidence>
<dbReference type="GO" id="GO:0098609">
    <property type="term" value="P:cell-cell adhesion"/>
    <property type="evidence" value="ECO:0007669"/>
    <property type="project" value="InterPro"/>
</dbReference>